<dbReference type="Pfam" id="PF14693">
    <property type="entry name" value="Ribosomal_TL5_C"/>
    <property type="match status" value="1"/>
</dbReference>
<feature type="region of interest" description="Disordered" evidence="6">
    <location>
        <begin position="181"/>
        <end position="218"/>
    </location>
</feature>
<evidence type="ECO:0000313" key="9">
    <source>
        <dbReference type="EMBL" id="MCA9382990.1"/>
    </source>
</evidence>
<dbReference type="GO" id="GO:0008097">
    <property type="term" value="F:5S rRNA binding"/>
    <property type="evidence" value="ECO:0007669"/>
    <property type="project" value="InterPro"/>
</dbReference>
<feature type="domain" description="Large ribosomal subunit protein bL25 L25" evidence="7">
    <location>
        <begin position="4"/>
        <end position="89"/>
    </location>
</feature>
<dbReference type="SUPFAM" id="SSF50715">
    <property type="entry name" value="Ribosomal protein L25-like"/>
    <property type="match status" value="1"/>
</dbReference>
<feature type="domain" description="Large ribosomal subunit protein bL25 beta" evidence="8">
    <location>
        <begin position="99"/>
        <end position="184"/>
    </location>
</feature>
<reference evidence="9" key="1">
    <citation type="submission" date="2020-04" db="EMBL/GenBank/DDBJ databases">
        <authorList>
            <person name="Zhang T."/>
        </authorList>
    </citation>
    <scope>NUCLEOTIDE SEQUENCE</scope>
    <source>
        <strain evidence="9">HKST-UBA14</strain>
    </source>
</reference>
<dbReference type="NCBIfam" id="TIGR00731">
    <property type="entry name" value="bL25_bact_ctc"/>
    <property type="match status" value="1"/>
</dbReference>
<accession>A0A955L4N9</accession>
<protein>
    <recommendedName>
        <fullName evidence="5">Large ribosomal subunit protein bL25</fullName>
    </recommendedName>
    <alternativeName>
        <fullName evidence="5">General stress protein CTC</fullName>
    </alternativeName>
</protein>
<evidence type="ECO:0000256" key="4">
    <source>
        <dbReference type="ARBA" id="ARBA00023274"/>
    </source>
</evidence>
<evidence type="ECO:0000259" key="8">
    <source>
        <dbReference type="Pfam" id="PF14693"/>
    </source>
</evidence>
<dbReference type="GO" id="GO:0022625">
    <property type="term" value="C:cytosolic large ribosomal subunit"/>
    <property type="evidence" value="ECO:0007669"/>
    <property type="project" value="TreeGrafter"/>
</dbReference>
<comment type="subunit">
    <text evidence="5">Part of the 50S ribosomal subunit; part of the 5S rRNA/L5/L18/L25 subcomplex. Contacts the 5S rRNA. Binds to the 5S rRNA independently of L5 and L18.</text>
</comment>
<evidence type="ECO:0000256" key="5">
    <source>
        <dbReference type="HAMAP-Rule" id="MF_01334"/>
    </source>
</evidence>
<dbReference type="PANTHER" id="PTHR33284:SF1">
    <property type="entry name" value="RIBOSOMAL PROTEIN L25_GLN-TRNA SYNTHETASE, ANTI-CODON-BINDING DOMAIN-CONTAINING PROTEIN"/>
    <property type="match status" value="1"/>
</dbReference>
<dbReference type="InterPro" id="IPR029751">
    <property type="entry name" value="Ribosomal_L25_dom"/>
</dbReference>
<feature type="compositionally biased region" description="Acidic residues" evidence="6">
    <location>
        <begin position="190"/>
        <end position="218"/>
    </location>
</feature>
<dbReference type="InterPro" id="IPR037121">
    <property type="entry name" value="Ribosomal_bL25_C"/>
</dbReference>
<name>A0A955L4N9_9BACT</name>
<dbReference type="Gene3D" id="2.40.240.10">
    <property type="entry name" value="Ribosomal Protein L25, Chain P"/>
    <property type="match status" value="1"/>
</dbReference>
<keyword evidence="2 5" id="KW-0694">RNA-binding</keyword>
<dbReference type="GO" id="GO:0006412">
    <property type="term" value="P:translation"/>
    <property type="evidence" value="ECO:0007669"/>
    <property type="project" value="UniProtKB-UniRule"/>
</dbReference>
<dbReference type="GO" id="GO:0003735">
    <property type="term" value="F:structural constituent of ribosome"/>
    <property type="evidence" value="ECO:0007669"/>
    <property type="project" value="InterPro"/>
</dbReference>
<comment type="function">
    <text evidence="5">This is one of the proteins that binds to the 5S RNA in the ribosome where it forms part of the central protuberance.</text>
</comment>
<sequence length="218" mass="23552">MASLKANSREVTGKKVKQLRADGKIPASVYGPKTDPVSVSIDPVKFKKLFDEVGYSALFELNVDEAKSFKALIKEVQIDPLNDIVLHVSIYQVDMTKSINADIPVVIEGKSPAVKNNIGLLVTPVNTITVQCLPENLPSEFVINIDALAQVGDSITVGSVELPEGVELEHGMSEDSLLAYISAPQKAIEDEPAEDEGDDEEKEDGEEGEAEEGEDTED</sequence>
<dbReference type="EMBL" id="JAGQLK010000018">
    <property type="protein sequence ID" value="MCA9382990.1"/>
    <property type="molecule type" value="Genomic_DNA"/>
</dbReference>
<dbReference type="InterPro" id="IPR001021">
    <property type="entry name" value="Ribosomal_bL25_long"/>
</dbReference>
<evidence type="ECO:0000256" key="1">
    <source>
        <dbReference type="ARBA" id="ARBA00022730"/>
    </source>
</evidence>
<comment type="caution">
    <text evidence="9">The sequence shown here is derived from an EMBL/GenBank/DDBJ whole genome shotgun (WGS) entry which is preliminary data.</text>
</comment>
<dbReference type="Gene3D" id="2.170.120.20">
    <property type="entry name" value="Ribosomal protein L25, beta domain"/>
    <property type="match status" value="1"/>
</dbReference>
<keyword evidence="4 5" id="KW-0687">Ribonucleoprotein</keyword>
<dbReference type="AlphaFoldDB" id="A0A955L4N9"/>
<dbReference type="InterPro" id="IPR011035">
    <property type="entry name" value="Ribosomal_bL25/Gln-tRNA_synth"/>
</dbReference>
<dbReference type="PANTHER" id="PTHR33284">
    <property type="entry name" value="RIBOSOMAL PROTEIN L25/GLN-TRNA SYNTHETASE, ANTI-CODON-BINDING DOMAIN-CONTAINING PROTEIN"/>
    <property type="match status" value="1"/>
</dbReference>
<organism evidence="9 10">
    <name type="scientific">Candidatus Dojkabacteria bacterium</name>
    <dbReference type="NCBI Taxonomy" id="2099670"/>
    <lineage>
        <taxon>Bacteria</taxon>
        <taxon>Candidatus Dojkabacteria</taxon>
    </lineage>
</organism>
<dbReference type="Proteomes" id="UP000783287">
    <property type="component" value="Unassembled WGS sequence"/>
</dbReference>
<reference evidence="9" key="2">
    <citation type="journal article" date="2021" name="Microbiome">
        <title>Successional dynamics and alternative stable states in a saline activated sludge microbial community over 9 years.</title>
        <authorList>
            <person name="Wang Y."/>
            <person name="Ye J."/>
            <person name="Ju F."/>
            <person name="Liu L."/>
            <person name="Boyd J.A."/>
            <person name="Deng Y."/>
            <person name="Parks D.H."/>
            <person name="Jiang X."/>
            <person name="Yin X."/>
            <person name="Woodcroft B.J."/>
            <person name="Tyson G.W."/>
            <person name="Hugenholtz P."/>
            <person name="Polz M.F."/>
            <person name="Zhang T."/>
        </authorList>
    </citation>
    <scope>NUCLEOTIDE SEQUENCE</scope>
    <source>
        <strain evidence="9">HKST-UBA14</strain>
    </source>
</reference>
<comment type="similarity">
    <text evidence="5">Belongs to the bacterial ribosomal protein bL25 family. CTC subfamily.</text>
</comment>
<dbReference type="InterPro" id="IPR020057">
    <property type="entry name" value="Ribosomal_bL25_b-dom"/>
</dbReference>
<dbReference type="Pfam" id="PF01386">
    <property type="entry name" value="Ribosomal_L25p"/>
    <property type="match status" value="1"/>
</dbReference>
<keyword evidence="1 5" id="KW-0699">rRNA-binding</keyword>
<proteinExistence type="inferred from homology"/>
<evidence type="ECO:0000256" key="3">
    <source>
        <dbReference type="ARBA" id="ARBA00022980"/>
    </source>
</evidence>
<gene>
    <name evidence="5" type="primary">rplY</name>
    <name evidence="5" type="synonym">ctc</name>
    <name evidence="9" type="ORF">KC909_01365</name>
</gene>
<dbReference type="InterPro" id="IPR020930">
    <property type="entry name" value="Ribosomal_uL5_bac-type"/>
</dbReference>
<dbReference type="HAMAP" id="MF_01334">
    <property type="entry name" value="Ribosomal_bL25_CTC"/>
    <property type="match status" value="1"/>
</dbReference>
<keyword evidence="3 5" id="KW-0689">Ribosomal protein</keyword>
<evidence type="ECO:0000256" key="2">
    <source>
        <dbReference type="ARBA" id="ARBA00022884"/>
    </source>
</evidence>
<evidence type="ECO:0000259" key="7">
    <source>
        <dbReference type="Pfam" id="PF01386"/>
    </source>
</evidence>
<dbReference type="CDD" id="cd00495">
    <property type="entry name" value="Ribosomal_L25_TL5_CTC"/>
    <property type="match status" value="1"/>
</dbReference>
<evidence type="ECO:0000256" key="6">
    <source>
        <dbReference type="SAM" id="MobiDB-lite"/>
    </source>
</evidence>
<dbReference type="InterPro" id="IPR020056">
    <property type="entry name" value="Rbsml_bL25/Gln-tRNA_synth_N"/>
</dbReference>
<evidence type="ECO:0000313" key="10">
    <source>
        <dbReference type="Proteomes" id="UP000783287"/>
    </source>
</evidence>